<reference evidence="12 13" key="1">
    <citation type="submission" date="2013-06" db="EMBL/GenBank/DDBJ databases">
        <title>Draft genome sequence of Thauera terpenica.</title>
        <authorList>
            <person name="Liu B."/>
            <person name="Frostegard A.H."/>
            <person name="Shapleigh J.P."/>
        </authorList>
    </citation>
    <scope>NUCLEOTIDE SEQUENCE [LARGE SCALE GENOMIC DNA]</scope>
    <source>
        <strain evidence="12 13">58Eu</strain>
    </source>
</reference>
<dbReference type="EC" id="2.7.13.3" evidence="2"/>
<comment type="catalytic activity">
    <reaction evidence="1">
        <text>ATP + protein L-histidine = ADP + protein N-phospho-L-histidine.</text>
        <dbReference type="EC" id="2.7.13.3"/>
    </reaction>
</comment>
<accession>S9ZLD7</accession>
<gene>
    <name evidence="12" type="ORF">M622_06880</name>
</gene>
<keyword evidence="13" id="KW-1185">Reference proteome</keyword>
<dbReference type="CDD" id="cd16917">
    <property type="entry name" value="HATPase_UhpB-NarQ-NarX-like"/>
    <property type="match status" value="1"/>
</dbReference>
<keyword evidence="4" id="KW-0808">Transferase</keyword>
<organism evidence="12 13">
    <name type="scientific">Thauera terpenica 58Eu</name>
    <dbReference type="NCBI Taxonomy" id="1348657"/>
    <lineage>
        <taxon>Bacteria</taxon>
        <taxon>Pseudomonadati</taxon>
        <taxon>Pseudomonadota</taxon>
        <taxon>Betaproteobacteria</taxon>
        <taxon>Rhodocyclales</taxon>
        <taxon>Zoogloeaceae</taxon>
        <taxon>Thauera</taxon>
    </lineage>
</organism>
<dbReference type="InterPro" id="IPR036890">
    <property type="entry name" value="HATPase_C_sf"/>
</dbReference>
<evidence type="ECO:0000256" key="2">
    <source>
        <dbReference type="ARBA" id="ARBA00012438"/>
    </source>
</evidence>
<keyword evidence="7" id="KW-0067">ATP-binding</keyword>
<evidence type="ECO:0000256" key="7">
    <source>
        <dbReference type="ARBA" id="ARBA00022840"/>
    </source>
</evidence>
<keyword evidence="8" id="KW-0902">Two-component regulatory system</keyword>
<dbReference type="PANTHER" id="PTHR24421:SF10">
    <property type="entry name" value="NITRATE_NITRITE SENSOR PROTEIN NARQ"/>
    <property type="match status" value="1"/>
</dbReference>
<dbReference type="Proteomes" id="UP000015455">
    <property type="component" value="Unassembled WGS sequence"/>
</dbReference>
<dbReference type="InterPro" id="IPR003594">
    <property type="entry name" value="HATPase_dom"/>
</dbReference>
<sequence>MHPNLDQLRSLSRHMQHADLTTSRPAMRRPALTAGLLLAGGLLLFILLAYSGYRSLQTVEHETLMRSRASIGLLHAGTVLSALKDIETGQRGYVLTGDEHYLGPFLAGRDALEPAFSALRAVATPSHATDLDALWALVLGRMELAQRNIDARRTEGAYTARFRALLDQGRTVMDEIRTRFDEVDAGLREEIVHRDKHLLELKRNAVMWAVVLTASGVVLIVIAYLLLQREQARRRRAEAALVDANTHLEDTVAARTAALERARAEIKSFAHELDRSIETERRRLAREVHDQLGQVLTSLKMSAHRTLDGVERGTETLRQIDALVAEGIATVRRIAAALRPPLLDDLGLSPALTLAGRQFGEHAGVNCTVKVDDTDCLNPEQTTQLYRITQEALTNIARHAGAQRVWIAGEVAREAQSGIYRLAIEDDGCGMAQAGTPPITTSLGLVSMRERASLAGGSLQVGSGRDGGVRVEVNLPLAGNKEDATCAS</sequence>
<dbReference type="InterPro" id="IPR050482">
    <property type="entry name" value="Sensor_HK_TwoCompSys"/>
</dbReference>
<evidence type="ECO:0000256" key="5">
    <source>
        <dbReference type="ARBA" id="ARBA00022741"/>
    </source>
</evidence>
<evidence type="ECO:0000256" key="9">
    <source>
        <dbReference type="SAM" id="Coils"/>
    </source>
</evidence>
<dbReference type="GO" id="GO:0016020">
    <property type="term" value="C:membrane"/>
    <property type="evidence" value="ECO:0007669"/>
    <property type="project" value="InterPro"/>
</dbReference>
<dbReference type="SUPFAM" id="SSF55874">
    <property type="entry name" value="ATPase domain of HSP90 chaperone/DNA topoisomerase II/histidine kinase"/>
    <property type="match status" value="1"/>
</dbReference>
<dbReference type="AlphaFoldDB" id="S9ZLD7"/>
<feature type="coiled-coil region" evidence="9">
    <location>
        <begin position="227"/>
        <end position="279"/>
    </location>
</feature>
<dbReference type="GO" id="GO:0046983">
    <property type="term" value="F:protein dimerization activity"/>
    <property type="evidence" value="ECO:0007669"/>
    <property type="project" value="InterPro"/>
</dbReference>
<dbReference type="RefSeq" id="WP_021250754.1">
    <property type="nucleotide sequence ID" value="NZ_ATJV01000092.1"/>
</dbReference>
<evidence type="ECO:0000256" key="3">
    <source>
        <dbReference type="ARBA" id="ARBA00022553"/>
    </source>
</evidence>
<evidence type="ECO:0000256" key="1">
    <source>
        <dbReference type="ARBA" id="ARBA00000085"/>
    </source>
</evidence>
<dbReference type="Pfam" id="PF07730">
    <property type="entry name" value="HisKA_3"/>
    <property type="match status" value="1"/>
</dbReference>
<keyword evidence="5" id="KW-0547">Nucleotide-binding</keyword>
<dbReference type="STRING" id="1348657.M622_06880"/>
<feature type="domain" description="Histidine kinase" evidence="11">
    <location>
        <begin position="283"/>
        <end position="479"/>
    </location>
</feature>
<dbReference type="EMBL" id="ATJV01000092">
    <property type="protein sequence ID" value="EPZ14297.1"/>
    <property type="molecule type" value="Genomic_DNA"/>
</dbReference>
<protein>
    <recommendedName>
        <fullName evidence="2">histidine kinase</fullName>
        <ecNumber evidence="2">2.7.13.3</ecNumber>
    </recommendedName>
</protein>
<keyword evidence="10" id="KW-0812">Transmembrane</keyword>
<evidence type="ECO:0000256" key="8">
    <source>
        <dbReference type="ARBA" id="ARBA00023012"/>
    </source>
</evidence>
<keyword evidence="6" id="KW-0418">Kinase</keyword>
<evidence type="ECO:0000313" key="13">
    <source>
        <dbReference type="Proteomes" id="UP000015455"/>
    </source>
</evidence>
<keyword evidence="9" id="KW-0175">Coiled coil</keyword>
<dbReference type="Gene3D" id="1.20.5.1930">
    <property type="match status" value="1"/>
</dbReference>
<dbReference type="SMART" id="SM00387">
    <property type="entry name" value="HATPase_c"/>
    <property type="match status" value="1"/>
</dbReference>
<keyword evidence="3" id="KW-0597">Phosphoprotein</keyword>
<evidence type="ECO:0000256" key="10">
    <source>
        <dbReference type="SAM" id="Phobius"/>
    </source>
</evidence>
<dbReference type="Pfam" id="PF02518">
    <property type="entry name" value="HATPase_c"/>
    <property type="match status" value="1"/>
</dbReference>
<evidence type="ECO:0000256" key="6">
    <source>
        <dbReference type="ARBA" id="ARBA00022777"/>
    </source>
</evidence>
<evidence type="ECO:0000313" key="12">
    <source>
        <dbReference type="EMBL" id="EPZ14297.1"/>
    </source>
</evidence>
<dbReference type="Pfam" id="PF05227">
    <property type="entry name" value="CHASE3"/>
    <property type="match status" value="1"/>
</dbReference>
<keyword evidence="10" id="KW-0472">Membrane</keyword>
<evidence type="ECO:0000259" key="11">
    <source>
        <dbReference type="PROSITE" id="PS50109"/>
    </source>
</evidence>
<dbReference type="Gene3D" id="3.30.565.10">
    <property type="entry name" value="Histidine kinase-like ATPase, C-terminal domain"/>
    <property type="match status" value="1"/>
</dbReference>
<name>S9ZLD7_9RHOO</name>
<feature type="transmembrane region" description="Helical" evidence="10">
    <location>
        <begin position="31"/>
        <end position="53"/>
    </location>
</feature>
<proteinExistence type="predicted"/>
<dbReference type="eggNOG" id="COG4585">
    <property type="taxonomic scope" value="Bacteria"/>
</dbReference>
<comment type="caution">
    <text evidence="12">The sequence shown here is derived from an EMBL/GenBank/DDBJ whole genome shotgun (WGS) entry which is preliminary data.</text>
</comment>
<dbReference type="PROSITE" id="PS50109">
    <property type="entry name" value="HIS_KIN"/>
    <property type="match status" value="1"/>
</dbReference>
<dbReference type="GO" id="GO:0005524">
    <property type="term" value="F:ATP binding"/>
    <property type="evidence" value="ECO:0007669"/>
    <property type="project" value="UniProtKB-KW"/>
</dbReference>
<feature type="transmembrane region" description="Helical" evidence="10">
    <location>
        <begin position="205"/>
        <end position="227"/>
    </location>
</feature>
<dbReference type="CDD" id="cd19410">
    <property type="entry name" value="HK9-like_sensor"/>
    <property type="match status" value="1"/>
</dbReference>
<dbReference type="PATRIC" id="fig|1348657.5.peg.3363"/>
<evidence type="ECO:0000256" key="4">
    <source>
        <dbReference type="ARBA" id="ARBA00022679"/>
    </source>
</evidence>
<keyword evidence="10" id="KW-1133">Transmembrane helix</keyword>
<dbReference type="InterPro" id="IPR011712">
    <property type="entry name" value="Sig_transdc_His_kin_sub3_dim/P"/>
</dbReference>
<dbReference type="InterPro" id="IPR007891">
    <property type="entry name" value="CHASE3"/>
</dbReference>
<dbReference type="InterPro" id="IPR005467">
    <property type="entry name" value="His_kinase_dom"/>
</dbReference>
<dbReference type="PANTHER" id="PTHR24421">
    <property type="entry name" value="NITRATE/NITRITE SENSOR PROTEIN NARX-RELATED"/>
    <property type="match status" value="1"/>
</dbReference>
<dbReference type="GO" id="GO:0000155">
    <property type="term" value="F:phosphorelay sensor kinase activity"/>
    <property type="evidence" value="ECO:0007669"/>
    <property type="project" value="InterPro"/>
</dbReference>